<keyword evidence="4" id="KW-0472">Membrane</keyword>
<dbReference type="Gene3D" id="3.60.20.10">
    <property type="entry name" value="Glutamine Phosphoribosylpyrophosphate, subunit 1, domain 1"/>
    <property type="match status" value="1"/>
</dbReference>
<dbReference type="SUPFAM" id="SSF56235">
    <property type="entry name" value="N-terminal nucleophile aminohydrolases (Ntn hydrolases)"/>
    <property type="match status" value="1"/>
</dbReference>
<dbReference type="PIRSF" id="PIRSF001227">
    <property type="entry name" value="Pen_acylase"/>
    <property type="match status" value="1"/>
</dbReference>
<evidence type="ECO:0000313" key="6">
    <source>
        <dbReference type="Proteomes" id="UP001444625"/>
    </source>
</evidence>
<accession>A0ABU9XFU9</accession>
<dbReference type="InterPro" id="IPR023343">
    <property type="entry name" value="Penicillin_amidase_dom1"/>
</dbReference>
<dbReference type="PANTHER" id="PTHR34218">
    <property type="entry name" value="PEPTIDASE S45 PENICILLIN AMIDASE"/>
    <property type="match status" value="1"/>
</dbReference>
<evidence type="ECO:0000256" key="2">
    <source>
        <dbReference type="ARBA" id="ARBA00022801"/>
    </source>
</evidence>
<keyword evidence="2 5" id="KW-0378">Hydrolase</keyword>
<dbReference type="Gene3D" id="1.10.439.10">
    <property type="entry name" value="Penicillin Amidohydrolase, domain 1"/>
    <property type="match status" value="1"/>
</dbReference>
<sequence>MEEMQEIPITPKKKKRSKKKLLLGIVGVLVSLGIGAFFFVNGYINKSLPQLEGTIELSILQDEVKVITDESGVPHIKAENLHDLYIAQGYIQAQQRMFQMELSRRQASGTLSEVVGEKAVNQDKYFRTLGLRRAAEKSYDIYSDESIEVLELFASGVNAYIKDAKANNSLPIEFTLLGFEPNEWTPIDSLTIGKYMAFDLGGHWEQQAFNYYLLNNFEEEKAYELFPTYPENKPTIIKEGELDIATSFEHAVIPHAFNGSNNWVVSGDKTESGMPLLADDPHLGLATPSIWLQMHLEAADMNVSGVIFAGVPGIILGHNENIAWGVTNTGPDVQQLYIEKRNPDNANEFLYEEEWEAATVIDEPIKVKDGETIDYQVVETRHGPVVSEFAEDTGKDTVLSLRWTALDATTELEAILEINQAKNWEEFEKGLEKFLAPAQNFVFASTDGTIAYKANGKIPIYEKAADALVPLPGWDSAYEWKGFIPYDELPRVVDPEKGFIATANNKIAPDSYPYHISNVWAQPYRYERIEEVLESGDDFTASDMQALQMDQTDLRAREFVPIFQDVLAESELGEKEAEAMELLTDWDYIAAEEKPQSLIFEYWMMEIQDIFYEDEIPETMMELFHIQGQAAENLLRKAASGEETIWMRENGGMETVLKTSLENAISELTEEYGNDLTAWEWGDYHQVQFNHPLSSASPFLDLFFNKEDPLPVGGSSVTPMAASYDAETGEVDHGASWRFVIDTSDMNTGYHIVGPGQAGHFKSEWYHDQMDDWVEGDYHTTRLDETEGQKLTLTPGK</sequence>
<evidence type="ECO:0000256" key="3">
    <source>
        <dbReference type="ARBA" id="ARBA00023145"/>
    </source>
</evidence>
<proteinExistence type="inferred from homology"/>
<dbReference type="Gene3D" id="2.30.120.10">
    <property type="match status" value="1"/>
</dbReference>
<reference evidence="5 6" key="1">
    <citation type="submission" date="2024-05" db="EMBL/GenBank/DDBJ databases">
        <authorList>
            <person name="Haq I."/>
            <person name="Ullah Z."/>
            <person name="Ahmad R."/>
            <person name="Li M."/>
            <person name="Tong Y."/>
        </authorList>
    </citation>
    <scope>NUCLEOTIDE SEQUENCE [LARGE SCALE GENOMIC DNA]</scope>
    <source>
        <strain evidence="5 6">16A2E</strain>
    </source>
</reference>
<evidence type="ECO:0000256" key="1">
    <source>
        <dbReference type="ARBA" id="ARBA00006586"/>
    </source>
</evidence>
<keyword evidence="3" id="KW-0865">Zymogen</keyword>
<protein>
    <submittedName>
        <fullName evidence="5">Penicillin acylase family protein</fullName>
        <ecNumber evidence="5">3.5.1.-</ecNumber>
    </submittedName>
</protein>
<organism evidence="5 6">
    <name type="scientific">Ornithinibacillus xuwenensis</name>
    <dbReference type="NCBI Taxonomy" id="3144668"/>
    <lineage>
        <taxon>Bacteria</taxon>
        <taxon>Bacillati</taxon>
        <taxon>Bacillota</taxon>
        <taxon>Bacilli</taxon>
        <taxon>Bacillales</taxon>
        <taxon>Bacillaceae</taxon>
        <taxon>Ornithinibacillus</taxon>
    </lineage>
</organism>
<dbReference type="EC" id="3.5.1.-" evidence="5"/>
<dbReference type="Pfam" id="PF01804">
    <property type="entry name" value="Penicil_amidase"/>
    <property type="match status" value="1"/>
</dbReference>
<name>A0ABU9XFU9_9BACI</name>
<keyword evidence="4" id="KW-1133">Transmembrane helix</keyword>
<dbReference type="Proteomes" id="UP001444625">
    <property type="component" value="Unassembled WGS sequence"/>
</dbReference>
<dbReference type="GO" id="GO:0016787">
    <property type="term" value="F:hydrolase activity"/>
    <property type="evidence" value="ECO:0007669"/>
    <property type="project" value="UniProtKB-KW"/>
</dbReference>
<dbReference type="Gene3D" id="1.10.1400.10">
    <property type="match status" value="1"/>
</dbReference>
<comment type="similarity">
    <text evidence="1">Belongs to the peptidase S45 family.</text>
</comment>
<dbReference type="RefSeq" id="WP_345824365.1">
    <property type="nucleotide sequence ID" value="NZ_JBDIML010000002.1"/>
</dbReference>
<dbReference type="InterPro" id="IPR043146">
    <property type="entry name" value="Penicillin_amidase_N_B-knob"/>
</dbReference>
<comment type="caution">
    <text evidence="5">The sequence shown here is derived from an EMBL/GenBank/DDBJ whole genome shotgun (WGS) entry which is preliminary data.</text>
</comment>
<dbReference type="EMBL" id="JBDIML010000002">
    <property type="protein sequence ID" value="MEN2766900.1"/>
    <property type="molecule type" value="Genomic_DNA"/>
</dbReference>
<dbReference type="InterPro" id="IPR029055">
    <property type="entry name" value="Ntn_hydrolases_N"/>
</dbReference>
<dbReference type="InterPro" id="IPR002692">
    <property type="entry name" value="S45"/>
</dbReference>
<gene>
    <name evidence="5" type="ORF">ABC228_06865</name>
</gene>
<evidence type="ECO:0000256" key="4">
    <source>
        <dbReference type="SAM" id="Phobius"/>
    </source>
</evidence>
<keyword evidence="4" id="KW-0812">Transmembrane</keyword>
<dbReference type="InterPro" id="IPR043147">
    <property type="entry name" value="Penicillin_amidase_A-knob"/>
</dbReference>
<feature type="transmembrane region" description="Helical" evidence="4">
    <location>
        <begin position="21"/>
        <end position="44"/>
    </location>
</feature>
<dbReference type="InterPro" id="IPR014395">
    <property type="entry name" value="Pen/GL7ACA/AHL_acylase"/>
</dbReference>
<keyword evidence="6" id="KW-1185">Reference proteome</keyword>
<dbReference type="PANTHER" id="PTHR34218:SF4">
    <property type="entry name" value="ACYL-HOMOSERINE LACTONE ACYLASE QUIP"/>
    <property type="match status" value="1"/>
</dbReference>
<dbReference type="CDD" id="cd03747">
    <property type="entry name" value="Ntn_PGA_like"/>
    <property type="match status" value="1"/>
</dbReference>
<evidence type="ECO:0000313" key="5">
    <source>
        <dbReference type="EMBL" id="MEN2766900.1"/>
    </source>
</evidence>